<feature type="region of interest" description="Disordered" evidence="1">
    <location>
        <begin position="853"/>
        <end position="875"/>
    </location>
</feature>
<name>A0A5J4X0E7_9EUKA</name>
<dbReference type="EMBL" id="SNRW01000503">
    <property type="protein sequence ID" value="KAA6400767.1"/>
    <property type="molecule type" value="Genomic_DNA"/>
</dbReference>
<dbReference type="AlphaFoldDB" id="A0A5J4X0E7"/>
<feature type="region of interest" description="Disordered" evidence="1">
    <location>
        <begin position="252"/>
        <end position="287"/>
    </location>
</feature>
<feature type="region of interest" description="Disordered" evidence="1">
    <location>
        <begin position="899"/>
        <end position="920"/>
    </location>
</feature>
<organism evidence="2 3">
    <name type="scientific">Streblomastix strix</name>
    <dbReference type="NCBI Taxonomy" id="222440"/>
    <lineage>
        <taxon>Eukaryota</taxon>
        <taxon>Metamonada</taxon>
        <taxon>Preaxostyla</taxon>
        <taxon>Oxymonadida</taxon>
        <taxon>Streblomastigidae</taxon>
        <taxon>Streblomastix</taxon>
    </lineage>
</organism>
<feature type="compositionally biased region" description="Polar residues" evidence="1">
    <location>
        <begin position="252"/>
        <end position="268"/>
    </location>
</feature>
<accession>A0A5J4X0E7</accession>
<protein>
    <submittedName>
        <fullName evidence="2">Uncharacterized protein</fullName>
    </submittedName>
</protein>
<dbReference type="Proteomes" id="UP000324800">
    <property type="component" value="Unassembled WGS sequence"/>
</dbReference>
<gene>
    <name evidence="2" type="ORF">EZS28_003707</name>
</gene>
<evidence type="ECO:0000313" key="2">
    <source>
        <dbReference type="EMBL" id="KAA6400767.1"/>
    </source>
</evidence>
<feature type="compositionally biased region" description="Polar residues" evidence="1">
    <location>
        <begin position="853"/>
        <end position="866"/>
    </location>
</feature>
<sequence>MIRKRDDKATVTNQNSMKLQKQFQQEREHHAKFESLEEVKIAQDITATLSGIFNHDTKDTNIFVFQLQPIQRQKLFDEIAWYEANVMFPVPSAEATLPEERGLLASNDFNLVSKLCKICEAFLFTVGNTQRQGESRQREVQVVAEAQDVLSKTTREKFKRRNLQRQRNVPFQGKGRYGRQNNRFQKKVYNYSNSILSQLSSFSQRNRIFNPVIKRNTKTYILNFSYLMCLIGQSNKFLEQAKVRIDITSTVTNSQNSNEQSGFASQDHGSLALKDQPRTSDDLGSQCQEGQSYDIAAGYQQAQRCRPVSQLTFELTDESQIKRQSSEVDDIILIPANQHQKGGSNQLTNFGVGKHRTEFWSLGSKLEPRSVKIRQNQITELPSGSISYQQYTSLASFRQSIPIRGRLIHFIRVWQQIGADKLIQRGIKAYWIHAECPKILRKNKQKIIQTRSEDSLGALDQLIDQELQEQIVEKVAFKDLAWLILVLQYPNAILGNGYAKRNLVTQLLDEKDRSTIRHSSYPGGSRVQTFPGILTQESVLSKQRDVLWDETYTINIPQDVNTCYESNQTVVGRQRRIRDQKVQFSADSLRIRLKDLGKQILHLTNLRNRIPRMSYQFKTQSDNDVKLQKIEDVESNQKMEKNNQAKDFSQSYIPSKFHWPIEFPQALNQERGSSHEKLNKTKQRAAIIRGWNINKYLSKIKLSEVFWWKSKIEQNKLIRANLQQPQDILSTDASQDSWGATLKINSNMQEIWFQGDLNNHWRLTSSNQREKAAVHCGLFHSAPFLRQQQIQSLKVETDNRSTEYAIPDSHYVLATSGDYSFKEEILPEVLAMLRIRPSIDIFSNRCNRKFRSTISTPTYPSDTTNSKHTKGREGISIDDPSILAFSTVLACTDEDGIKIDNPRRKRRRPSSRKHDEKVTEASATRKIDDCLIRGFTITSVQSVINGWHEARRRYRQRLRQFDEYWYNLTKRREDLLNVEDPGLMIANYISQLEAGEATNASQAHSRSASSTLFQLQGFKKEKINGVALQQIMKKNHKLE</sequence>
<proteinExistence type="predicted"/>
<reference evidence="2 3" key="1">
    <citation type="submission" date="2019-03" db="EMBL/GenBank/DDBJ databases">
        <title>Single cell metagenomics reveals metabolic interactions within the superorganism composed of flagellate Streblomastix strix and complex community of Bacteroidetes bacteria on its surface.</title>
        <authorList>
            <person name="Treitli S.C."/>
            <person name="Kolisko M."/>
            <person name="Husnik F."/>
            <person name="Keeling P."/>
            <person name="Hampl V."/>
        </authorList>
    </citation>
    <scope>NUCLEOTIDE SEQUENCE [LARGE SCALE GENOMIC DNA]</scope>
    <source>
        <strain evidence="2">ST1C</strain>
    </source>
</reference>
<comment type="caution">
    <text evidence="2">The sequence shown here is derived from an EMBL/GenBank/DDBJ whole genome shotgun (WGS) entry which is preliminary data.</text>
</comment>
<evidence type="ECO:0000256" key="1">
    <source>
        <dbReference type="SAM" id="MobiDB-lite"/>
    </source>
</evidence>
<evidence type="ECO:0000313" key="3">
    <source>
        <dbReference type="Proteomes" id="UP000324800"/>
    </source>
</evidence>